<dbReference type="GO" id="GO:0005634">
    <property type="term" value="C:nucleus"/>
    <property type="evidence" value="ECO:0000318"/>
    <property type="project" value="GO_Central"/>
</dbReference>
<dbReference type="GO" id="GO:0031146">
    <property type="term" value="P:SCF-dependent proteasomal ubiquitin-dependent protein catabolic process"/>
    <property type="evidence" value="ECO:0000318"/>
    <property type="project" value="GO_Central"/>
</dbReference>
<comment type="caution">
    <text evidence="7">The sequence shown here is derived from an EMBL/GenBank/DDBJ whole genome shotgun (WGS) entry which is preliminary data.</text>
</comment>
<sequence length="195" mass="22312">MASTTYGDEFEVVILKSSNGDEFKLKKSIAVKYSVTIRHMVALDVTTSIIPIPHVDTQNLFKIVEYLEMHGTTEVSGSNDDEEIKSYDEKLATAASFKSLLDFVWAAKYLGIKGLKELCTEEFNQRRKGKSRTEIRNTYHDITRDFTKEKEQVFHKEFKWALGEERIDFVSILTIITMILMMASVAFGVVPLRKV</sequence>
<dbReference type="Pfam" id="PF03931">
    <property type="entry name" value="Skp1_POZ"/>
    <property type="match status" value="1"/>
</dbReference>
<keyword evidence="3" id="KW-0833">Ubl conjugation pathway</keyword>
<dbReference type="Gramene" id="PHT79688">
    <property type="protein sequence ID" value="PHT79688"/>
    <property type="gene ID" value="T459_17740"/>
</dbReference>
<dbReference type="KEGG" id="cann:107873934"/>
<dbReference type="InterPro" id="IPR016073">
    <property type="entry name" value="Skp1_comp_POZ"/>
</dbReference>
<dbReference type="Proteomes" id="UP000222542">
    <property type="component" value="Unassembled WGS sequence"/>
</dbReference>
<comment type="pathway">
    <text evidence="1">Protein modification; protein ubiquitination.</text>
</comment>
<dbReference type="SUPFAM" id="SSF81382">
    <property type="entry name" value="Skp1 dimerisation domain-like"/>
    <property type="match status" value="1"/>
</dbReference>
<dbReference type="Pfam" id="PF01466">
    <property type="entry name" value="Skp1"/>
    <property type="match status" value="1"/>
</dbReference>
<evidence type="ECO:0000259" key="5">
    <source>
        <dbReference type="Pfam" id="PF01466"/>
    </source>
</evidence>
<dbReference type="GO" id="GO:0009867">
    <property type="term" value="P:jasmonic acid mediated signaling pathway"/>
    <property type="evidence" value="ECO:0007669"/>
    <property type="project" value="UniProtKB-ARBA"/>
</dbReference>
<dbReference type="SUPFAM" id="SSF54695">
    <property type="entry name" value="POZ domain"/>
    <property type="match status" value="1"/>
</dbReference>
<name>A0A1U8GZ04_CAPAN</name>
<reference evidence="7 8" key="2">
    <citation type="journal article" date="2017" name="Genome Biol.">
        <title>New reference genome sequences of hot pepper reveal the massive evolution of plant disease-resistance genes by retroduplication.</title>
        <authorList>
            <person name="Kim S."/>
            <person name="Park J."/>
            <person name="Yeom S.I."/>
            <person name="Kim Y.M."/>
            <person name="Seo E."/>
            <person name="Kim K.T."/>
            <person name="Kim M.S."/>
            <person name="Lee J.M."/>
            <person name="Cheong K."/>
            <person name="Shin H.S."/>
            <person name="Kim S.B."/>
            <person name="Han K."/>
            <person name="Lee J."/>
            <person name="Park M."/>
            <person name="Lee H.A."/>
            <person name="Lee H.Y."/>
            <person name="Lee Y."/>
            <person name="Oh S."/>
            <person name="Lee J.H."/>
            <person name="Choi E."/>
            <person name="Choi E."/>
            <person name="Lee S.E."/>
            <person name="Jeon J."/>
            <person name="Kim H."/>
            <person name="Choi G."/>
            <person name="Song H."/>
            <person name="Lee J."/>
            <person name="Lee S.C."/>
            <person name="Kwon J.K."/>
            <person name="Lee H.Y."/>
            <person name="Koo N."/>
            <person name="Hong Y."/>
            <person name="Kim R.W."/>
            <person name="Kang W.H."/>
            <person name="Huh J.H."/>
            <person name="Kang B.C."/>
            <person name="Yang T.J."/>
            <person name="Lee Y.H."/>
            <person name="Bennetzen J.L."/>
            <person name="Choi D."/>
        </authorList>
    </citation>
    <scope>NUCLEOTIDE SEQUENCE [LARGE SCALE GENOMIC DNA]</scope>
    <source>
        <strain evidence="8">cv. CM334</strain>
    </source>
</reference>
<feature type="domain" description="SKP1 component POZ" evidence="6">
    <location>
        <begin position="12"/>
        <end position="70"/>
    </location>
</feature>
<evidence type="ECO:0000256" key="1">
    <source>
        <dbReference type="ARBA" id="ARBA00004906"/>
    </source>
</evidence>
<keyword evidence="4" id="KW-0472">Membrane</keyword>
<dbReference type="OrthoDB" id="744972at2759"/>
<evidence type="ECO:0000259" key="6">
    <source>
        <dbReference type="Pfam" id="PF03931"/>
    </source>
</evidence>
<reference evidence="7 8" key="1">
    <citation type="journal article" date="2014" name="Nat. Genet.">
        <title>Genome sequence of the hot pepper provides insights into the evolution of pungency in Capsicum species.</title>
        <authorList>
            <person name="Kim S."/>
            <person name="Park M."/>
            <person name="Yeom S.I."/>
            <person name="Kim Y.M."/>
            <person name="Lee J.M."/>
            <person name="Lee H.A."/>
            <person name="Seo E."/>
            <person name="Choi J."/>
            <person name="Cheong K."/>
            <person name="Kim K.T."/>
            <person name="Jung K."/>
            <person name="Lee G.W."/>
            <person name="Oh S.K."/>
            <person name="Bae C."/>
            <person name="Kim S.B."/>
            <person name="Lee H.Y."/>
            <person name="Kim S.Y."/>
            <person name="Kim M.S."/>
            <person name="Kang B.C."/>
            <person name="Jo Y.D."/>
            <person name="Yang H.B."/>
            <person name="Jeong H.J."/>
            <person name="Kang W.H."/>
            <person name="Kwon J.K."/>
            <person name="Shin C."/>
            <person name="Lim J.Y."/>
            <person name="Park J.H."/>
            <person name="Huh J.H."/>
            <person name="Kim J.S."/>
            <person name="Kim B.D."/>
            <person name="Cohen O."/>
            <person name="Paran I."/>
            <person name="Suh M.C."/>
            <person name="Lee S.B."/>
            <person name="Kim Y.K."/>
            <person name="Shin Y."/>
            <person name="Noh S.J."/>
            <person name="Park J."/>
            <person name="Seo Y.S."/>
            <person name="Kwon S.Y."/>
            <person name="Kim H.A."/>
            <person name="Park J.M."/>
            <person name="Kim H.J."/>
            <person name="Choi S.B."/>
            <person name="Bosland P.W."/>
            <person name="Reeves G."/>
            <person name="Jo S.H."/>
            <person name="Lee B.W."/>
            <person name="Cho H.T."/>
            <person name="Choi H.S."/>
            <person name="Lee M.S."/>
            <person name="Yu Y."/>
            <person name="Do Choi Y."/>
            <person name="Park B.S."/>
            <person name="van Deynze A."/>
            <person name="Ashrafi H."/>
            <person name="Hill T."/>
            <person name="Kim W.T."/>
            <person name="Pai H.S."/>
            <person name="Ahn H.K."/>
            <person name="Yeam I."/>
            <person name="Giovannoni J.J."/>
            <person name="Rose J.K."/>
            <person name="Sorensen I."/>
            <person name="Lee S.J."/>
            <person name="Kim R.W."/>
            <person name="Choi I.Y."/>
            <person name="Choi B.S."/>
            <person name="Lim J.S."/>
            <person name="Lee Y.H."/>
            <person name="Choi D."/>
        </authorList>
    </citation>
    <scope>NUCLEOTIDE SEQUENCE [LARGE SCALE GENOMIC DNA]</scope>
    <source>
        <strain evidence="8">cv. CM334</strain>
    </source>
</reference>
<dbReference type="PANTHER" id="PTHR11165">
    <property type="entry name" value="SKP1"/>
    <property type="match status" value="1"/>
</dbReference>
<dbReference type="EMBL" id="AYRZ02000006">
    <property type="protein sequence ID" value="PHT79688.1"/>
    <property type="molecule type" value="Genomic_DNA"/>
</dbReference>
<evidence type="ECO:0000256" key="2">
    <source>
        <dbReference type="ARBA" id="ARBA00009993"/>
    </source>
</evidence>
<accession>A0A1U8GZ04</accession>
<dbReference type="InterPro" id="IPR036296">
    <property type="entry name" value="SKP1-like_dim_sf"/>
</dbReference>
<dbReference type="InterPro" id="IPR001232">
    <property type="entry name" value="SKP1-like"/>
</dbReference>
<dbReference type="GO" id="GO:0097602">
    <property type="term" value="F:cullin family protein binding"/>
    <property type="evidence" value="ECO:0000318"/>
    <property type="project" value="GO_Central"/>
</dbReference>
<evidence type="ECO:0008006" key="9">
    <source>
        <dbReference type="Google" id="ProtNLM"/>
    </source>
</evidence>
<dbReference type="InterPro" id="IPR011333">
    <property type="entry name" value="SKP1/BTB/POZ_sf"/>
</dbReference>
<evidence type="ECO:0000313" key="7">
    <source>
        <dbReference type="EMBL" id="PHT79688.1"/>
    </source>
</evidence>
<feature type="transmembrane region" description="Helical" evidence="4">
    <location>
        <begin position="169"/>
        <end position="190"/>
    </location>
</feature>
<keyword evidence="4" id="KW-1133">Transmembrane helix</keyword>
<dbReference type="SMR" id="A0A1U8GZ04"/>
<keyword evidence="8" id="KW-1185">Reference proteome</keyword>
<dbReference type="GO" id="GO:0016567">
    <property type="term" value="P:protein ubiquitination"/>
    <property type="evidence" value="ECO:0007669"/>
    <property type="project" value="UniProtKB-UniPathway"/>
</dbReference>
<dbReference type="STRING" id="4072.A0A1U8GZ04"/>
<dbReference type="InterPro" id="IPR016897">
    <property type="entry name" value="SKP1"/>
</dbReference>
<organism evidence="7 8">
    <name type="scientific">Capsicum annuum</name>
    <name type="common">Capsicum pepper</name>
    <dbReference type="NCBI Taxonomy" id="4072"/>
    <lineage>
        <taxon>Eukaryota</taxon>
        <taxon>Viridiplantae</taxon>
        <taxon>Streptophyta</taxon>
        <taxon>Embryophyta</taxon>
        <taxon>Tracheophyta</taxon>
        <taxon>Spermatophyta</taxon>
        <taxon>Magnoliopsida</taxon>
        <taxon>eudicotyledons</taxon>
        <taxon>Gunneridae</taxon>
        <taxon>Pentapetalae</taxon>
        <taxon>asterids</taxon>
        <taxon>lamiids</taxon>
        <taxon>Solanales</taxon>
        <taxon>Solanaceae</taxon>
        <taxon>Solanoideae</taxon>
        <taxon>Capsiceae</taxon>
        <taxon>Capsicum</taxon>
    </lineage>
</organism>
<comment type="similarity">
    <text evidence="2">Belongs to the SKP1 family.</text>
</comment>
<evidence type="ECO:0000256" key="4">
    <source>
        <dbReference type="SAM" id="Phobius"/>
    </source>
</evidence>
<keyword evidence="4" id="KW-0812">Transmembrane</keyword>
<feature type="domain" description="SKP1 component dimerisation" evidence="5">
    <location>
        <begin position="113"/>
        <end position="161"/>
    </location>
</feature>
<dbReference type="AlphaFoldDB" id="A0A1U8GZ04"/>
<dbReference type="SMART" id="SM00512">
    <property type="entry name" value="Skp1"/>
    <property type="match status" value="1"/>
</dbReference>
<evidence type="ECO:0000313" key="8">
    <source>
        <dbReference type="Proteomes" id="UP000222542"/>
    </source>
</evidence>
<dbReference type="InterPro" id="IPR016072">
    <property type="entry name" value="Skp1_comp_dimer"/>
</dbReference>
<dbReference type="UniPathway" id="UPA00143"/>
<evidence type="ECO:0000256" key="3">
    <source>
        <dbReference type="ARBA" id="ARBA00022786"/>
    </source>
</evidence>
<dbReference type="GO" id="GO:0005737">
    <property type="term" value="C:cytoplasm"/>
    <property type="evidence" value="ECO:0000318"/>
    <property type="project" value="GO_Central"/>
</dbReference>
<dbReference type="Gene3D" id="3.30.710.10">
    <property type="entry name" value="Potassium Channel Kv1.1, Chain A"/>
    <property type="match status" value="1"/>
</dbReference>
<gene>
    <name evidence="7" type="ORF">T459_17740</name>
</gene>
<protein>
    <recommendedName>
        <fullName evidence="9">SKP1-like protein</fullName>
    </recommendedName>
</protein>
<proteinExistence type="inferred from homology"/>